<reference evidence="5" key="1">
    <citation type="submission" date="2022-07" db="EMBL/GenBank/DDBJ databases">
        <title>Phylogenomic reconstructions and comparative analyses of Kickxellomycotina fungi.</title>
        <authorList>
            <person name="Reynolds N.K."/>
            <person name="Stajich J.E."/>
            <person name="Barry K."/>
            <person name="Grigoriev I.V."/>
            <person name="Crous P."/>
            <person name="Smith M.E."/>
        </authorList>
    </citation>
    <scope>NUCLEOTIDE SEQUENCE</scope>
    <source>
        <strain evidence="5">RSA 861</strain>
    </source>
</reference>
<feature type="region of interest" description="Disordered" evidence="3">
    <location>
        <begin position="608"/>
        <end position="741"/>
    </location>
</feature>
<dbReference type="GO" id="GO:0005085">
    <property type="term" value="F:guanyl-nucleotide exchange factor activity"/>
    <property type="evidence" value="ECO:0007669"/>
    <property type="project" value="InterPro"/>
</dbReference>
<dbReference type="CDD" id="cd21044">
    <property type="entry name" value="Rab11BD_RAB3IP_like"/>
    <property type="match status" value="1"/>
</dbReference>
<feature type="domain" description="GDP/GTP exchange factor Sec2 N-terminal" evidence="4">
    <location>
        <begin position="146"/>
        <end position="283"/>
    </location>
</feature>
<evidence type="ECO:0000256" key="3">
    <source>
        <dbReference type="SAM" id="MobiDB-lite"/>
    </source>
</evidence>
<name>A0A9W8DU91_9FUNG</name>
<feature type="region of interest" description="Disordered" evidence="3">
    <location>
        <begin position="1"/>
        <end position="33"/>
    </location>
</feature>
<evidence type="ECO:0000313" key="6">
    <source>
        <dbReference type="Proteomes" id="UP001150569"/>
    </source>
</evidence>
<feature type="region of interest" description="Disordered" evidence="3">
    <location>
        <begin position="77"/>
        <end position="115"/>
    </location>
</feature>
<feature type="region of interest" description="Disordered" evidence="3">
    <location>
        <begin position="297"/>
        <end position="323"/>
    </location>
</feature>
<keyword evidence="1 2" id="KW-0175">Coiled coil</keyword>
<dbReference type="InterPro" id="IPR009449">
    <property type="entry name" value="Sec2_N"/>
</dbReference>
<dbReference type="SUPFAM" id="SSF144284">
    <property type="entry name" value="Sec2 N-terminal region"/>
    <property type="match status" value="1"/>
</dbReference>
<dbReference type="InterPro" id="IPR040351">
    <property type="entry name" value="RAB3IL/RAB3IP/Sec2"/>
</dbReference>
<dbReference type="OrthoDB" id="5560525at2759"/>
<dbReference type="PANTHER" id="PTHR14430:SF0">
    <property type="entry name" value="SEC2P DOMAIN-CONTAINING PROTEIN"/>
    <property type="match status" value="1"/>
</dbReference>
<evidence type="ECO:0000256" key="1">
    <source>
        <dbReference type="ARBA" id="ARBA00023054"/>
    </source>
</evidence>
<dbReference type="EMBL" id="JANBPT010000518">
    <property type="protein sequence ID" value="KAJ1918069.1"/>
    <property type="molecule type" value="Genomic_DNA"/>
</dbReference>
<organism evidence="5 6">
    <name type="scientific">Tieghemiomyces parasiticus</name>
    <dbReference type="NCBI Taxonomy" id="78921"/>
    <lineage>
        <taxon>Eukaryota</taxon>
        <taxon>Fungi</taxon>
        <taxon>Fungi incertae sedis</taxon>
        <taxon>Zoopagomycota</taxon>
        <taxon>Kickxellomycotina</taxon>
        <taxon>Dimargaritomycetes</taxon>
        <taxon>Dimargaritales</taxon>
        <taxon>Dimargaritaceae</taxon>
        <taxon>Tieghemiomyces</taxon>
    </lineage>
</organism>
<feature type="compositionally biased region" description="Polar residues" evidence="3">
    <location>
        <begin position="1"/>
        <end position="10"/>
    </location>
</feature>
<protein>
    <recommendedName>
        <fullName evidence="4">GDP/GTP exchange factor Sec2 N-terminal domain-containing protein</fullName>
    </recommendedName>
</protein>
<feature type="compositionally biased region" description="Polar residues" evidence="3">
    <location>
        <begin position="732"/>
        <end position="741"/>
    </location>
</feature>
<evidence type="ECO:0000259" key="4">
    <source>
        <dbReference type="Pfam" id="PF06428"/>
    </source>
</evidence>
<dbReference type="Gene3D" id="6.10.140.910">
    <property type="match status" value="1"/>
</dbReference>
<evidence type="ECO:0000256" key="2">
    <source>
        <dbReference type="SAM" id="Coils"/>
    </source>
</evidence>
<evidence type="ECO:0000313" key="5">
    <source>
        <dbReference type="EMBL" id="KAJ1918069.1"/>
    </source>
</evidence>
<feature type="compositionally biased region" description="Low complexity" evidence="3">
    <location>
        <begin position="639"/>
        <end position="656"/>
    </location>
</feature>
<dbReference type="AlphaFoldDB" id="A0A9W8DU91"/>
<dbReference type="GO" id="GO:0006887">
    <property type="term" value="P:exocytosis"/>
    <property type="evidence" value="ECO:0007669"/>
    <property type="project" value="TreeGrafter"/>
</dbReference>
<dbReference type="Pfam" id="PF06428">
    <property type="entry name" value="Sec2p"/>
    <property type="match status" value="1"/>
</dbReference>
<feature type="compositionally biased region" description="Low complexity" evidence="3">
    <location>
        <begin position="98"/>
        <end position="110"/>
    </location>
</feature>
<dbReference type="GO" id="GO:0051286">
    <property type="term" value="C:cell tip"/>
    <property type="evidence" value="ECO:0007669"/>
    <property type="project" value="TreeGrafter"/>
</dbReference>
<accession>A0A9W8DU91</accession>
<dbReference type="Pfam" id="PF25555">
    <property type="entry name" value="RAB3A-like_C"/>
    <property type="match status" value="1"/>
</dbReference>
<keyword evidence="6" id="KW-1185">Reference proteome</keyword>
<dbReference type="PANTHER" id="PTHR14430">
    <property type="entry name" value="RABIN3-RELATED"/>
    <property type="match status" value="1"/>
</dbReference>
<feature type="coiled-coil region" evidence="2">
    <location>
        <begin position="143"/>
        <end position="290"/>
    </location>
</feature>
<dbReference type="GO" id="GO:0070319">
    <property type="term" value="C:Golgi to plasma membrane transport vesicle"/>
    <property type="evidence" value="ECO:0007669"/>
    <property type="project" value="TreeGrafter"/>
</dbReference>
<dbReference type="Proteomes" id="UP001150569">
    <property type="component" value="Unassembled WGS sequence"/>
</dbReference>
<sequence>MSSIPYSHTNYKAYRTSPHLGRSRQVDNSQPTGPLQEQFAQVYNRLQYISGLFRDKQLPPEPATECITVPSLAAAKAAQSDGSTDDHPEGTPSRVTVETEATARSSAESTADGDEVPPCVCHEVCTVAAPGSCGVCGSALVPVHQLLDQLTELRTTTEAAQERAADVDRQNELQRQDLSDFSGRIIRLEDELDQSRQEVATLRRDLRVLNDKFVDEVEKVAEIQHSKLLVEEELEDLSRKLFEQANTMVADEARQRHDTETTLAETRQELERIRTELAQAKTENHRLQERQAVDAVEAAGQATASASRGTQDHPSDAPDAATATCLGLPDALRRTPSPPPPPPEIATDEQLLLEFQDFVFHCSSVKLFKIHTFGFMRNCLAEDVEPCLRFGPTPRISSKNLLDAILFDTLVLEPVRNGEPNPTVSSNGGTHPSATAAAVAMVSGGGGGGSGPADSASPRPSSLAANLGAGTAAAAAATRFLSSKQALLWERFSGSVTANPHGCQACGRSGACGWRFQMGYYAENEEWSYIDQFCRDRLMAVCEFYRFVRHLYQGLFSHRSMQELYLESQRLRLRILYARLGAFSMYREHPQYLIRKLNAPSMSLTPRKVSTHVGGSIRSVDGQGSKPHGNGEVGSGGNPPATAAVAAPTPTTPTTASQAAFVVPGTVNGARPPPPRMAAMTSTSGATPPASALTTGPAAAVESGAMKEPPVNVDTKMEATQPKSVVEEPTATAETPNKTES</sequence>
<proteinExistence type="predicted"/>
<comment type="caution">
    <text evidence="5">The sequence shown here is derived from an EMBL/GenBank/DDBJ whole genome shotgun (WGS) entry which is preliminary data.</text>
</comment>
<gene>
    <name evidence="5" type="ORF">IWQ60_007603</name>
</gene>